<gene>
    <name evidence="13" type="ORF">NUU61_003108</name>
</gene>
<protein>
    <recommendedName>
        <fullName evidence="15">Nuclear fusion protein KAR5</fullName>
    </recommendedName>
</protein>
<dbReference type="Proteomes" id="UP001141434">
    <property type="component" value="Unassembled WGS sequence"/>
</dbReference>
<dbReference type="GO" id="GO:0005789">
    <property type="term" value="C:endoplasmic reticulum membrane"/>
    <property type="evidence" value="ECO:0007669"/>
    <property type="project" value="UniProtKB-SubCell"/>
</dbReference>
<keyword evidence="7" id="KW-1133">Transmembrane helix</keyword>
<evidence type="ECO:0000256" key="11">
    <source>
        <dbReference type="RuleBase" id="RU368082"/>
    </source>
</evidence>
<dbReference type="AlphaFoldDB" id="A0A9W9FSR2"/>
<dbReference type="PANTHER" id="PTHR28012">
    <property type="entry name" value="NUCLEAR FUSION PROTEIN KAR5"/>
    <property type="match status" value="1"/>
</dbReference>
<evidence type="ECO:0000256" key="10">
    <source>
        <dbReference type="ARBA" id="ARBA00023242"/>
    </source>
</evidence>
<evidence type="ECO:0000256" key="12">
    <source>
        <dbReference type="SAM" id="MobiDB-lite"/>
    </source>
</evidence>
<keyword evidence="4" id="KW-0812">Transmembrane</keyword>
<evidence type="ECO:0008006" key="15">
    <source>
        <dbReference type="Google" id="ProtNLM"/>
    </source>
</evidence>
<dbReference type="GO" id="GO:0048288">
    <property type="term" value="P:nuclear membrane fusion involved in karyogamy"/>
    <property type="evidence" value="ECO:0007669"/>
    <property type="project" value="UniProtKB-UniRule"/>
</dbReference>
<name>A0A9W9FSR2_9EURO</name>
<dbReference type="GO" id="GO:0031965">
    <property type="term" value="C:nuclear membrane"/>
    <property type="evidence" value="ECO:0007669"/>
    <property type="project" value="UniProtKB-SubCell"/>
</dbReference>
<reference evidence="13" key="2">
    <citation type="journal article" date="2023" name="IMA Fungus">
        <title>Comparative genomic study of the Penicillium genus elucidates a diverse pangenome and 15 lateral gene transfer events.</title>
        <authorList>
            <person name="Petersen C."/>
            <person name="Sorensen T."/>
            <person name="Nielsen M.R."/>
            <person name="Sondergaard T.E."/>
            <person name="Sorensen J.L."/>
            <person name="Fitzpatrick D.A."/>
            <person name="Frisvad J.C."/>
            <person name="Nielsen K.L."/>
        </authorList>
    </citation>
    <scope>NUCLEOTIDE SEQUENCE</scope>
    <source>
        <strain evidence="13">IBT 34128</strain>
    </source>
</reference>
<evidence type="ECO:0000256" key="8">
    <source>
        <dbReference type="ARBA" id="ARBA00023136"/>
    </source>
</evidence>
<accession>A0A9W9FSR2</accession>
<keyword evidence="8" id="KW-0472">Membrane</keyword>
<evidence type="ECO:0000256" key="9">
    <source>
        <dbReference type="ARBA" id="ARBA00023180"/>
    </source>
</evidence>
<evidence type="ECO:0000256" key="1">
    <source>
        <dbReference type="ARBA" id="ARBA00003389"/>
    </source>
</evidence>
<keyword evidence="5 11" id="KW-0732">Signal</keyword>
<keyword evidence="14" id="KW-1185">Reference proteome</keyword>
<comment type="similarity">
    <text evidence="2 11">Belongs to the KAR5 family.</text>
</comment>
<evidence type="ECO:0000256" key="2">
    <source>
        <dbReference type="ARBA" id="ARBA00010473"/>
    </source>
</evidence>
<dbReference type="InterPro" id="IPR007292">
    <property type="entry name" value="Nuclear_fusion_Kar5"/>
</dbReference>
<comment type="function">
    <text evidence="1 11">Required for nuclear membrane fusion during karyogamy.</text>
</comment>
<evidence type="ECO:0000256" key="4">
    <source>
        <dbReference type="ARBA" id="ARBA00022692"/>
    </source>
</evidence>
<dbReference type="EMBL" id="JAPMSZ010000004">
    <property type="protein sequence ID" value="KAJ5105761.1"/>
    <property type="molecule type" value="Genomic_DNA"/>
</dbReference>
<sequence>MTLALAVIGNTCAKIHESGNIPVPAENHSDNIDAIAYLDSRTRQQESIFTEAVKLLYSMKSSPSCNRIAATRLVTSCQGFDGSGSNSNSQADTDTEMTGTLDGIRSVYAARLAICELDGAGAVIPSPCLPVTISPPAQKQWFGFATRPGSPNTGPDTVPKEVLSHCLRALESRPQWWTSYSNSRQNALVICQAARIETEKEELLDLHRSIVKSSIKLNTGLQEALKTAGTESAQQQAFLQAVQSLQVKLVQDMEETGSILKSTFAKFLSDIEQGIDRMGVVMASALGRLRTETVVLEKEDIQNASSHVDALQQSLYAAHEEALARNKEALLAHEQSSLAQRDLASALHFSLESLVETDMARLYKNMESFDASLVNYHTNPKMETSSHEQEWLTGRMNMMLEKENRMSERLHNIETSMEQSMIRATELQKAQALQTEAMAAQSQAQEAIRFNAQVSQAMLDKVALAATNLHTLMDESSFKFQQGPGLHVSRYSVWTVCLALIVFIGAQNPRVAVVVFLLICAPDAFEQVKKGLKNLFRRKKAKQSEPAPAATQPEQKPTPTPAETGATASTTTDAKPAEPAPAPASAPAAAAPASETAAAPAAPVEAPAEMPQSAEAKPAETTETPAPAPAPAPAAEPKPEPAATKPEAQTENTGAAQPAETTAKAEEPAK</sequence>
<dbReference type="Pfam" id="PF04163">
    <property type="entry name" value="Tht1"/>
    <property type="match status" value="1"/>
</dbReference>
<dbReference type="OrthoDB" id="5311848at2759"/>
<dbReference type="GeneID" id="81392858"/>
<feature type="compositionally biased region" description="Pro residues" evidence="12">
    <location>
        <begin position="626"/>
        <end position="636"/>
    </location>
</feature>
<reference evidence="13" key="1">
    <citation type="submission" date="2022-11" db="EMBL/GenBank/DDBJ databases">
        <authorList>
            <person name="Petersen C."/>
        </authorList>
    </citation>
    <scope>NUCLEOTIDE SEQUENCE</scope>
    <source>
        <strain evidence="13">IBT 34128</strain>
    </source>
</reference>
<proteinExistence type="inferred from homology"/>
<feature type="compositionally biased region" description="Low complexity" evidence="12">
    <location>
        <begin position="561"/>
        <end position="574"/>
    </location>
</feature>
<evidence type="ECO:0000256" key="3">
    <source>
        <dbReference type="ARBA" id="ARBA00022459"/>
    </source>
</evidence>
<comment type="caution">
    <text evidence="13">The sequence shown here is derived from an EMBL/GenBank/DDBJ whole genome shotgun (WGS) entry which is preliminary data.</text>
</comment>
<evidence type="ECO:0000313" key="14">
    <source>
        <dbReference type="Proteomes" id="UP001141434"/>
    </source>
</evidence>
<evidence type="ECO:0000313" key="13">
    <source>
        <dbReference type="EMBL" id="KAJ5105761.1"/>
    </source>
</evidence>
<keyword evidence="10 11" id="KW-0539">Nucleus</keyword>
<keyword evidence="3 11" id="KW-0415">Karyogamy</keyword>
<evidence type="ECO:0000256" key="7">
    <source>
        <dbReference type="ARBA" id="ARBA00022989"/>
    </source>
</evidence>
<dbReference type="PANTHER" id="PTHR28012:SF1">
    <property type="entry name" value="NUCLEAR FUSION PROTEIN KAR5"/>
    <property type="match status" value="1"/>
</dbReference>
<comment type="subcellular location">
    <subcellularLocation>
        <location evidence="11">Endoplasmic reticulum membrane</location>
    </subcellularLocation>
    <subcellularLocation>
        <location evidence="11">Nucleus membrane</location>
    </subcellularLocation>
</comment>
<feature type="compositionally biased region" description="Low complexity" evidence="12">
    <location>
        <begin position="585"/>
        <end position="625"/>
    </location>
</feature>
<keyword evidence="6 11" id="KW-0256">Endoplasmic reticulum</keyword>
<organism evidence="13 14">
    <name type="scientific">Penicillium alfredii</name>
    <dbReference type="NCBI Taxonomy" id="1506179"/>
    <lineage>
        <taxon>Eukaryota</taxon>
        <taxon>Fungi</taxon>
        <taxon>Dikarya</taxon>
        <taxon>Ascomycota</taxon>
        <taxon>Pezizomycotina</taxon>
        <taxon>Eurotiomycetes</taxon>
        <taxon>Eurotiomycetidae</taxon>
        <taxon>Eurotiales</taxon>
        <taxon>Aspergillaceae</taxon>
        <taxon>Penicillium</taxon>
    </lineage>
</organism>
<dbReference type="RefSeq" id="XP_056514757.1">
    <property type="nucleotide sequence ID" value="XM_056653690.1"/>
</dbReference>
<dbReference type="GO" id="GO:0000742">
    <property type="term" value="P:karyogamy involved in conjugation with cellular fusion"/>
    <property type="evidence" value="ECO:0007669"/>
    <property type="project" value="UniProtKB-UniRule"/>
</dbReference>
<keyword evidence="9" id="KW-0325">Glycoprotein</keyword>
<evidence type="ECO:0000256" key="6">
    <source>
        <dbReference type="ARBA" id="ARBA00022824"/>
    </source>
</evidence>
<feature type="region of interest" description="Disordered" evidence="12">
    <location>
        <begin position="538"/>
        <end position="670"/>
    </location>
</feature>
<evidence type="ECO:0000256" key="5">
    <source>
        <dbReference type="ARBA" id="ARBA00022729"/>
    </source>
</evidence>